<reference evidence="1" key="2">
    <citation type="submission" date="2024-06" db="EMBL/GenBank/DDBJ databases">
        <authorList>
            <person name="Plum-Jensen L.E."/>
            <person name="Schramm A."/>
            <person name="Marshall I.P.G."/>
        </authorList>
    </citation>
    <scope>NUCLEOTIDE SEQUENCE</scope>
    <source>
        <strain evidence="1">Rat1</strain>
    </source>
</reference>
<dbReference type="EMBL" id="CP159373">
    <property type="protein sequence ID" value="XCN72694.1"/>
    <property type="molecule type" value="Genomic_DNA"/>
</dbReference>
<dbReference type="AlphaFoldDB" id="A0AAU8LT45"/>
<evidence type="ECO:0000313" key="1">
    <source>
        <dbReference type="EMBL" id="XCN72694.1"/>
    </source>
</evidence>
<proteinExistence type="predicted"/>
<organism evidence="1">
    <name type="scientific">Candidatus Electrothrix aestuarii</name>
    <dbReference type="NCBI Taxonomy" id="3062594"/>
    <lineage>
        <taxon>Bacteria</taxon>
        <taxon>Pseudomonadati</taxon>
        <taxon>Thermodesulfobacteriota</taxon>
        <taxon>Desulfobulbia</taxon>
        <taxon>Desulfobulbales</taxon>
        <taxon>Desulfobulbaceae</taxon>
        <taxon>Candidatus Electrothrix</taxon>
    </lineage>
</organism>
<name>A0AAU8LT45_9BACT</name>
<protein>
    <recommendedName>
        <fullName evidence="2">Apea-like HEPN domain-containing protein</fullName>
    </recommendedName>
</protein>
<evidence type="ECO:0008006" key="2">
    <source>
        <dbReference type="Google" id="ProtNLM"/>
    </source>
</evidence>
<reference evidence="1" key="1">
    <citation type="journal article" date="2024" name="Syst. Appl. Microbiol.">
        <title>First single-strain enrichments of Electrothrix cable bacteria, description of E. aestuarii sp. nov. and E. rattekaaiensis sp. nov., and proposal of a cable bacteria taxonomy following the rules of the SeqCode.</title>
        <authorList>
            <person name="Plum-Jensen L.E."/>
            <person name="Schramm A."/>
            <person name="Marshall I.P.G."/>
        </authorList>
    </citation>
    <scope>NUCLEOTIDE SEQUENCE</scope>
    <source>
        <strain evidence="1">Rat1</strain>
    </source>
</reference>
<sequence>MAKIEIPPFVKNMGSKLIAYILNISKENAGKLLNSDFELPQEKEKILCQFVEICREVRAKHIDNTNIDLHMLHDLFRQFIKGEHIFNSLHEQAGGEKATSLECDDKVLQNLNKVFNKLYPLFLVNTTGWQQHFDVVLGDIGRASRDLPEGKHLYEEIKKDTVISSIVKQKSEQIGTHGYYKSSTGHGGSIQLISLPEMFLLNSFRLMRMREAFSLEAFSEAAEYTVNTFRRCTTGEAVEVPMFLGFSNISIDDIGDIKTDWGVIRPVGEGISELVPRHSSITRISGKQYRLGFVLESTYPYKVNFTDEDEDRKSPKEINDAAKRINEINENISFCFSLACDRNPPVSMSLAWTMVFDPINHGTQVTSNSIRRSPMPFYLVRDTKESNALIEWSKRIKKTDDKNIQLAIKRILSAINERTNPIDSFIDTVIAWENLFGANAELGFRISVSIAKLLGETETQIKEIQKKVNDYYNKRSKIVHGVNEVTNEEAINFREECLDITLKVIRKLYTEKVELISLNKSAERSKELAIV</sequence>
<gene>
    <name evidence="1" type="ORF">Q3M24_20770</name>
</gene>
<dbReference type="KEGG" id="eaj:Q3M24_20770"/>
<accession>A0AAU8LT45</accession>